<evidence type="ECO:0000259" key="7">
    <source>
        <dbReference type="Pfam" id="PF20684"/>
    </source>
</evidence>
<dbReference type="Proteomes" id="UP001149074">
    <property type="component" value="Unassembled WGS sequence"/>
</dbReference>
<keyword evidence="3 6" id="KW-1133">Transmembrane helix</keyword>
<accession>A0A9W9EQ26</accession>
<gene>
    <name evidence="8" type="ORF">N7532_010699</name>
</gene>
<dbReference type="RefSeq" id="XP_056470606.1">
    <property type="nucleotide sequence ID" value="XM_056623190.1"/>
</dbReference>
<comment type="similarity">
    <text evidence="5">Belongs to the SAT4 family.</text>
</comment>
<feature type="transmembrane region" description="Helical" evidence="6">
    <location>
        <begin position="160"/>
        <end position="179"/>
    </location>
</feature>
<reference evidence="8" key="2">
    <citation type="journal article" date="2023" name="IMA Fungus">
        <title>Comparative genomic study of the Penicillium genus elucidates a diverse pangenome and 15 lateral gene transfer events.</title>
        <authorList>
            <person name="Petersen C."/>
            <person name="Sorensen T."/>
            <person name="Nielsen M.R."/>
            <person name="Sondergaard T.E."/>
            <person name="Sorensen J.L."/>
            <person name="Fitzpatrick D.A."/>
            <person name="Frisvad J.C."/>
            <person name="Nielsen K.L."/>
        </authorList>
    </citation>
    <scope>NUCLEOTIDE SEQUENCE</scope>
    <source>
        <strain evidence="8">IBT 30761</strain>
    </source>
</reference>
<dbReference type="OrthoDB" id="5342292at2759"/>
<feature type="transmembrane region" description="Helical" evidence="6">
    <location>
        <begin position="199"/>
        <end position="217"/>
    </location>
</feature>
<dbReference type="GO" id="GO:0016020">
    <property type="term" value="C:membrane"/>
    <property type="evidence" value="ECO:0007669"/>
    <property type="project" value="UniProtKB-SubCell"/>
</dbReference>
<dbReference type="GeneID" id="81362169"/>
<evidence type="ECO:0000256" key="6">
    <source>
        <dbReference type="SAM" id="Phobius"/>
    </source>
</evidence>
<evidence type="ECO:0000256" key="2">
    <source>
        <dbReference type="ARBA" id="ARBA00022692"/>
    </source>
</evidence>
<feature type="transmembrane region" description="Helical" evidence="6">
    <location>
        <begin position="43"/>
        <end position="66"/>
    </location>
</feature>
<protein>
    <recommendedName>
        <fullName evidence="7">Rhodopsin domain-containing protein</fullName>
    </recommendedName>
</protein>
<evidence type="ECO:0000256" key="5">
    <source>
        <dbReference type="ARBA" id="ARBA00038359"/>
    </source>
</evidence>
<organism evidence="8 9">
    <name type="scientific">Penicillium argentinense</name>
    <dbReference type="NCBI Taxonomy" id="1131581"/>
    <lineage>
        <taxon>Eukaryota</taxon>
        <taxon>Fungi</taxon>
        <taxon>Dikarya</taxon>
        <taxon>Ascomycota</taxon>
        <taxon>Pezizomycotina</taxon>
        <taxon>Eurotiomycetes</taxon>
        <taxon>Eurotiomycetidae</taxon>
        <taxon>Eurotiales</taxon>
        <taxon>Aspergillaceae</taxon>
        <taxon>Penicillium</taxon>
    </lineage>
</organism>
<proteinExistence type="inferred from homology"/>
<keyword evidence="2 6" id="KW-0812">Transmembrane</keyword>
<dbReference type="EMBL" id="JAPQKI010000010">
    <property type="protein sequence ID" value="KAJ5085928.1"/>
    <property type="molecule type" value="Genomic_DNA"/>
</dbReference>
<evidence type="ECO:0000313" key="8">
    <source>
        <dbReference type="EMBL" id="KAJ5085928.1"/>
    </source>
</evidence>
<feature type="transmembrane region" description="Helical" evidence="6">
    <location>
        <begin position="78"/>
        <end position="106"/>
    </location>
</feature>
<feature type="transmembrane region" description="Helical" evidence="6">
    <location>
        <begin position="126"/>
        <end position="148"/>
    </location>
</feature>
<evidence type="ECO:0000256" key="4">
    <source>
        <dbReference type="ARBA" id="ARBA00023136"/>
    </source>
</evidence>
<comment type="caution">
    <text evidence="8">The sequence shown here is derived from an EMBL/GenBank/DDBJ whole genome shotgun (WGS) entry which is preliminary data.</text>
</comment>
<evidence type="ECO:0000313" key="9">
    <source>
        <dbReference type="Proteomes" id="UP001149074"/>
    </source>
</evidence>
<dbReference type="PANTHER" id="PTHR33048:SF124">
    <property type="entry name" value="INTEGRAL MEMBRANE PROTEIN"/>
    <property type="match status" value="1"/>
</dbReference>
<dbReference type="PANTHER" id="PTHR33048">
    <property type="entry name" value="PTH11-LIKE INTEGRAL MEMBRANE PROTEIN (AFU_ORTHOLOGUE AFUA_5G11245)"/>
    <property type="match status" value="1"/>
</dbReference>
<evidence type="ECO:0000256" key="3">
    <source>
        <dbReference type="ARBA" id="ARBA00022989"/>
    </source>
</evidence>
<feature type="domain" description="Rhodopsin" evidence="7">
    <location>
        <begin position="43"/>
        <end position="223"/>
    </location>
</feature>
<dbReference type="AlphaFoldDB" id="A0A9W9EQ26"/>
<dbReference type="InterPro" id="IPR049326">
    <property type="entry name" value="Rhodopsin_dom_fungi"/>
</dbReference>
<evidence type="ECO:0000256" key="1">
    <source>
        <dbReference type="ARBA" id="ARBA00004141"/>
    </source>
</evidence>
<dbReference type="InterPro" id="IPR052337">
    <property type="entry name" value="SAT4-like"/>
</dbReference>
<keyword evidence="9" id="KW-1185">Reference proteome</keyword>
<comment type="subcellular location">
    <subcellularLocation>
        <location evidence="1">Membrane</location>
        <topology evidence="1">Multi-pass membrane protein</topology>
    </subcellularLocation>
</comment>
<keyword evidence="4 6" id="KW-0472">Membrane</keyword>
<name>A0A9W9EQ26_9EURO</name>
<dbReference type="Pfam" id="PF20684">
    <property type="entry name" value="Fung_rhodopsin"/>
    <property type="match status" value="1"/>
</dbReference>
<reference evidence="8" key="1">
    <citation type="submission" date="2022-11" db="EMBL/GenBank/DDBJ databases">
        <authorList>
            <person name="Petersen C."/>
        </authorList>
    </citation>
    <scope>NUCLEOTIDE SEQUENCE</scope>
    <source>
        <strain evidence="8">IBT 30761</strain>
    </source>
</reference>
<sequence length="305" mass="33929">MAISTVELEFICGMSPQKCSTFINKYLYQAPCPLSLLSIVGKIILVAAVVYVPALAFAKVGLIILYHRIMNKQPFYTWTLHIISAVVCGYSIAIVFALIFACHPIAKGWDASITGGSCVDRNGLYIATAVTNIVTDIALIIVPVPLVLSLQMPKIQKLGLLFMFVVGCATLITSILRLTTLIPFLKATDVTYELVPSQLWIYVESNLIVICPCLPFLRQFMRRYSPSWIGEVNSTGRRYFRDYSSGTARSRRKQGLSRLQDDIALAENTGSTHSQSHIVKEVQWEVTEERCAAERPPSILPSHRV</sequence>